<dbReference type="GO" id="GO:0005783">
    <property type="term" value="C:endoplasmic reticulum"/>
    <property type="evidence" value="ECO:0007669"/>
    <property type="project" value="TreeGrafter"/>
</dbReference>
<protein>
    <recommendedName>
        <fullName evidence="2">MGAT4 conserved region domain-containing protein</fullName>
    </recommendedName>
</protein>
<feature type="compositionally biased region" description="Polar residues" evidence="1">
    <location>
        <begin position="20"/>
        <end position="36"/>
    </location>
</feature>
<dbReference type="EMBL" id="JAFHDT010000467">
    <property type="protein sequence ID" value="KAI7789434.1"/>
    <property type="molecule type" value="Genomic_DNA"/>
</dbReference>
<dbReference type="GO" id="GO:0006487">
    <property type="term" value="P:protein N-linked glycosylation"/>
    <property type="evidence" value="ECO:0007669"/>
    <property type="project" value="TreeGrafter"/>
</dbReference>
<keyword evidence="4" id="KW-1185">Reference proteome</keyword>
<feature type="domain" description="MGAT4 conserved region" evidence="2">
    <location>
        <begin position="203"/>
        <end position="251"/>
    </location>
</feature>
<dbReference type="InterPro" id="IPR006759">
    <property type="entry name" value="Glyco_transf_54"/>
</dbReference>
<dbReference type="GO" id="GO:0005793">
    <property type="term" value="C:endoplasmic reticulum-Golgi intermediate compartment"/>
    <property type="evidence" value="ECO:0007669"/>
    <property type="project" value="TreeGrafter"/>
</dbReference>
<feature type="region of interest" description="Disordered" evidence="1">
    <location>
        <begin position="1"/>
        <end position="46"/>
    </location>
</feature>
<reference evidence="3" key="1">
    <citation type="submission" date="2021-02" db="EMBL/GenBank/DDBJ databases">
        <title>Comparative genomics reveals that relaxation of natural selection precedes convergent phenotypic evolution of cavefish.</title>
        <authorList>
            <person name="Peng Z."/>
        </authorList>
    </citation>
    <scope>NUCLEOTIDE SEQUENCE</scope>
    <source>
        <tissue evidence="3">Muscle</tissue>
    </source>
</reference>
<accession>A0A9W7T2V6</accession>
<gene>
    <name evidence="3" type="ORF">IRJ41_012777</name>
</gene>
<evidence type="ECO:0000313" key="4">
    <source>
        <dbReference type="Proteomes" id="UP001059041"/>
    </source>
</evidence>
<dbReference type="GO" id="GO:0008375">
    <property type="term" value="F:acetylglucosaminyltransferase activity"/>
    <property type="evidence" value="ECO:0007669"/>
    <property type="project" value="TreeGrafter"/>
</dbReference>
<dbReference type="Pfam" id="PF04666">
    <property type="entry name" value="MGAT4_cons"/>
    <property type="match status" value="1"/>
</dbReference>
<dbReference type="PANTHER" id="PTHR12062">
    <property type="entry name" value="N-ACETYLGLUCOSAMINYLTRANSFERASE VI"/>
    <property type="match status" value="1"/>
</dbReference>
<proteinExistence type="predicted"/>
<sequence length="263" mass="29793">MEPVAHKILPPISKGKDAGNTGSQQSTALPMTNQNGVPVPHPPSGRSFLCRNFGKEQKDNISPHRDTYSTWCKRPVQLPDIWGTHDCDADLDPTDGTSEIADAEAPQRSSEWFAFCKQYKEEKKDKASVHQETFSSWCRQLPKVRRKDGVTDPSDVRFSRLSKLPDIQVEEDHEQEIGKLWGILLEDVRRKQGRKKSPESRHYRVSMVMGIPTVKRKVKSYLSETLHSLIDKLSAEEKLDCVIIVFVGEAKRVQSVEEEGLTV</sequence>
<organism evidence="3 4">
    <name type="scientific">Triplophysa rosa</name>
    <name type="common">Cave loach</name>
    <dbReference type="NCBI Taxonomy" id="992332"/>
    <lineage>
        <taxon>Eukaryota</taxon>
        <taxon>Metazoa</taxon>
        <taxon>Chordata</taxon>
        <taxon>Craniata</taxon>
        <taxon>Vertebrata</taxon>
        <taxon>Euteleostomi</taxon>
        <taxon>Actinopterygii</taxon>
        <taxon>Neopterygii</taxon>
        <taxon>Teleostei</taxon>
        <taxon>Ostariophysi</taxon>
        <taxon>Cypriniformes</taxon>
        <taxon>Nemacheilidae</taxon>
        <taxon>Triplophysa</taxon>
    </lineage>
</organism>
<dbReference type="GO" id="GO:0005795">
    <property type="term" value="C:Golgi stack"/>
    <property type="evidence" value="ECO:0007669"/>
    <property type="project" value="TreeGrafter"/>
</dbReference>
<evidence type="ECO:0000256" key="1">
    <source>
        <dbReference type="SAM" id="MobiDB-lite"/>
    </source>
</evidence>
<dbReference type="Proteomes" id="UP001059041">
    <property type="component" value="Unassembled WGS sequence"/>
</dbReference>
<comment type="caution">
    <text evidence="3">The sequence shown here is derived from an EMBL/GenBank/DDBJ whole genome shotgun (WGS) entry which is preliminary data.</text>
</comment>
<evidence type="ECO:0000313" key="3">
    <source>
        <dbReference type="EMBL" id="KAI7789434.1"/>
    </source>
</evidence>
<name>A0A9W7T2V6_TRIRA</name>
<dbReference type="PANTHER" id="PTHR12062:SF4">
    <property type="entry name" value="ALPHA-1,3-MANNOSYL-GLYCOPROTEIN 4-BETA-N-ACETYLGLUCOSAMINYLTRANSFERASE A"/>
    <property type="match status" value="1"/>
</dbReference>
<dbReference type="AlphaFoldDB" id="A0A9W7T2V6"/>
<dbReference type="InterPro" id="IPR057279">
    <property type="entry name" value="MGAT4"/>
</dbReference>
<evidence type="ECO:0000259" key="2">
    <source>
        <dbReference type="Pfam" id="PF04666"/>
    </source>
</evidence>